<dbReference type="PANTHER" id="PTHR45969">
    <property type="entry name" value="RING ZINC FINGER PROTEIN-RELATED"/>
    <property type="match status" value="1"/>
</dbReference>
<evidence type="ECO:0000256" key="4">
    <source>
        <dbReference type="PROSITE-ProRule" id="PRU00175"/>
    </source>
</evidence>
<keyword evidence="1" id="KW-0479">Metal-binding</keyword>
<feature type="region of interest" description="Disordered" evidence="5">
    <location>
        <begin position="67"/>
        <end position="94"/>
    </location>
</feature>
<dbReference type="AlphaFoldDB" id="A0A8T0SJC2"/>
<dbReference type="EMBL" id="CM029045">
    <property type="protein sequence ID" value="KAG2596656.1"/>
    <property type="molecule type" value="Genomic_DNA"/>
</dbReference>
<dbReference type="PROSITE" id="PS50089">
    <property type="entry name" value="ZF_RING_2"/>
    <property type="match status" value="1"/>
</dbReference>
<comment type="caution">
    <text evidence="7">The sequence shown here is derived from an EMBL/GenBank/DDBJ whole genome shotgun (WGS) entry which is preliminary data.</text>
</comment>
<dbReference type="SUPFAM" id="SSF57850">
    <property type="entry name" value="RING/U-box"/>
    <property type="match status" value="1"/>
</dbReference>
<feature type="compositionally biased region" description="Basic residues" evidence="5">
    <location>
        <begin position="80"/>
        <end position="90"/>
    </location>
</feature>
<dbReference type="SMART" id="SM00184">
    <property type="entry name" value="RING"/>
    <property type="match status" value="1"/>
</dbReference>
<evidence type="ECO:0000256" key="5">
    <source>
        <dbReference type="SAM" id="MobiDB-lite"/>
    </source>
</evidence>
<dbReference type="GO" id="GO:0061630">
    <property type="term" value="F:ubiquitin protein ligase activity"/>
    <property type="evidence" value="ECO:0007669"/>
    <property type="project" value="TreeGrafter"/>
</dbReference>
<dbReference type="GO" id="GO:0016567">
    <property type="term" value="P:protein ubiquitination"/>
    <property type="evidence" value="ECO:0007669"/>
    <property type="project" value="TreeGrafter"/>
</dbReference>
<keyword evidence="8" id="KW-1185">Reference proteome</keyword>
<evidence type="ECO:0000256" key="3">
    <source>
        <dbReference type="ARBA" id="ARBA00022833"/>
    </source>
</evidence>
<dbReference type="OrthoDB" id="785686at2759"/>
<feature type="domain" description="RING-type" evidence="6">
    <location>
        <begin position="133"/>
        <end position="171"/>
    </location>
</feature>
<reference evidence="7" key="1">
    <citation type="submission" date="2020-05" db="EMBL/GenBank/DDBJ databases">
        <title>WGS assembly of Panicum virgatum.</title>
        <authorList>
            <person name="Lovell J.T."/>
            <person name="Jenkins J."/>
            <person name="Shu S."/>
            <person name="Juenger T.E."/>
            <person name="Schmutz J."/>
        </authorList>
    </citation>
    <scope>NUCLEOTIDE SEQUENCE</scope>
    <source>
        <strain evidence="7">AP13</strain>
    </source>
</reference>
<dbReference type="InterPro" id="IPR001841">
    <property type="entry name" value="Znf_RING"/>
</dbReference>
<name>A0A8T0SJC2_PANVG</name>
<feature type="region of interest" description="Disordered" evidence="5">
    <location>
        <begin position="170"/>
        <end position="194"/>
    </location>
</feature>
<accession>A0A8T0SJC2</accession>
<keyword evidence="2 4" id="KW-0863">Zinc-finger</keyword>
<proteinExistence type="predicted"/>
<sequence>MCSRYAIGLDAWVVGIRFRARPRRMPCARDWMGYAWVVGIRFWARPRRPPAHSTACAATANSRREEELLGSSGAAEAKERSRHGGGRRAGARAPRGLLPADCRASCSSSSSRSARRGLAVAVDRRPDGPDPECVFCLSAVSDGEVVREMQCRHVFHLACLVRPRATCPLCRDTPTPSSPRPRTRPSRNAYDGADTAGYGFEFGGDSLPSSVHATAARSGT</sequence>
<organism evidence="7 8">
    <name type="scientific">Panicum virgatum</name>
    <name type="common">Blackwell switchgrass</name>
    <dbReference type="NCBI Taxonomy" id="38727"/>
    <lineage>
        <taxon>Eukaryota</taxon>
        <taxon>Viridiplantae</taxon>
        <taxon>Streptophyta</taxon>
        <taxon>Embryophyta</taxon>
        <taxon>Tracheophyta</taxon>
        <taxon>Spermatophyta</taxon>
        <taxon>Magnoliopsida</taxon>
        <taxon>Liliopsida</taxon>
        <taxon>Poales</taxon>
        <taxon>Poaceae</taxon>
        <taxon>PACMAD clade</taxon>
        <taxon>Panicoideae</taxon>
        <taxon>Panicodae</taxon>
        <taxon>Paniceae</taxon>
        <taxon>Panicinae</taxon>
        <taxon>Panicum</taxon>
        <taxon>Panicum sect. Hiantes</taxon>
    </lineage>
</organism>
<dbReference type="Proteomes" id="UP000823388">
    <property type="component" value="Chromosome 5K"/>
</dbReference>
<evidence type="ECO:0000259" key="6">
    <source>
        <dbReference type="PROSITE" id="PS50089"/>
    </source>
</evidence>
<evidence type="ECO:0000313" key="8">
    <source>
        <dbReference type="Proteomes" id="UP000823388"/>
    </source>
</evidence>
<keyword evidence="3" id="KW-0862">Zinc</keyword>
<gene>
    <name evidence="7" type="ORF">PVAP13_5KG177200</name>
</gene>
<evidence type="ECO:0000256" key="1">
    <source>
        <dbReference type="ARBA" id="ARBA00022723"/>
    </source>
</evidence>
<dbReference type="CDD" id="cd16448">
    <property type="entry name" value="RING-H2"/>
    <property type="match status" value="1"/>
</dbReference>
<evidence type="ECO:0000313" key="7">
    <source>
        <dbReference type="EMBL" id="KAG2596656.1"/>
    </source>
</evidence>
<protein>
    <recommendedName>
        <fullName evidence="6">RING-type domain-containing protein</fullName>
    </recommendedName>
</protein>
<dbReference type="Gene3D" id="3.30.40.10">
    <property type="entry name" value="Zinc/RING finger domain, C3HC4 (zinc finger)"/>
    <property type="match status" value="1"/>
</dbReference>
<dbReference type="Pfam" id="PF13639">
    <property type="entry name" value="zf-RING_2"/>
    <property type="match status" value="1"/>
</dbReference>
<evidence type="ECO:0000256" key="2">
    <source>
        <dbReference type="ARBA" id="ARBA00022771"/>
    </source>
</evidence>
<dbReference type="PANTHER" id="PTHR45969:SF55">
    <property type="entry name" value="OS07G0686300 PROTEIN"/>
    <property type="match status" value="1"/>
</dbReference>
<dbReference type="GO" id="GO:0008270">
    <property type="term" value="F:zinc ion binding"/>
    <property type="evidence" value="ECO:0007669"/>
    <property type="project" value="UniProtKB-KW"/>
</dbReference>
<dbReference type="InterPro" id="IPR013083">
    <property type="entry name" value="Znf_RING/FYVE/PHD"/>
</dbReference>